<dbReference type="PANTHER" id="PTHR48090:SF7">
    <property type="entry name" value="RFBJ PROTEIN"/>
    <property type="match status" value="1"/>
</dbReference>
<dbReference type="InterPro" id="IPR029044">
    <property type="entry name" value="Nucleotide-diphossugar_trans"/>
</dbReference>
<dbReference type="AlphaFoldDB" id="A0A2L0EUG4"/>
<dbReference type="SUPFAM" id="SSF53335">
    <property type="entry name" value="S-adenosyl-L-methionine-dependent methyltransferases"/>
    <property type="match status" value="1"/>
</dbReference>
<dbReference type="Gene3D" id="3.90.550.10">
    <property type="entry name" value="Spore Coat Polysaccharide Biosynthesis Protein SpsA, Chain A"/>
    <property type="match status" value="1"/>
</dbReference>
<dbReference type="Pfam" id="PF00535">
    <property type="entry name" value="Glycos_transf_2"/>
    <property type="match status" value="1"/>
</dbReference>
<evidence type="ECO:0000259" key="2">
    <source>
        <dbReference type="Pfam" id="PF00535"/>
    </source>
</evidence>
<name>A0A2L0EUG4_SORCE</name>
<evidence type="ECO:0000313" key="3">
    <source>
        <dbReference type="EMBL" id="AUX42933.1"/>
    </source>
</evidence>
<dbReference type="RefSeq" id="WP_234023869.1">
    <property type="nucleotide sequence ID" value="NZ_CP012673.1"/>
</dbReference>
<dbReference type="PANTHER" id="PTHR48090">
    <property type="entry name" value="UNDECAPRENYL-PHOSPHATE 4-DEOXY-4-FORMAMIDO-L-ARABINOSE TRANSFERASE-RELATED"/>
    <property type="match status" value="1"/>
</dbReference>
<dbReference type="EMBL" id="CP012673">
    <property type="protein sequence ID" value="AUX42933.1"/>
    <property type="molecule type" value="Genomic_DNA"/>
</dbReference>
<evidence type="ECO:0000313" key="4">
    <source>
        <dbReference type="Proteomes" id="UP000238348"/>
    </source>
</evidence>
<protein>
    <submittedName>
        <fullName evidence="3">Glycosyltransferase/SAM-binding domain-containing protein</fullName>
    </submittedName>
</protein>
<accession>A0A2L0EUG4</accession>
<feature type="region of interest" description="Disordered" evidence="1">
    <location>
        <begin position="1"/>
        <end position="49"/>
    </location>
</feature>
<dbReference type="CDD" id="cd02440">
    <property type="entry name" value="AdoMet_MTases"/>
    <property type="match status" value="1"/>
</dbReference>
<dbReference type="SUPFAM" id="SSF53448">
    <property type="entry name" value="Nucleotide-diphospho-sugar transferases"/>
    <property type="match status" value="1"/>
</dbReference>
<dbReference type="InterPro" id="IPR029063">
    <property type="entry name" value="SAM-dependent_MTases_sf"/>
</dbReference>
<dbReference type="InterPro" id="IPR050256">
    <property type="entry name" value="Glycosyltransferase_2"/>
</dbReference>
<dbReference type="CDD" id="cd04179">
    <property type="entry name" value="DPM_DPG-synthase_like"/>
    <property type="match status" value="1"/>
</dbReference>
<feature type="compositionally biased region" description="Basic and acidic residues" evidence="1">
    <location>
        <begin position="1"/>
        <end position="12"/>
    </location>
</feature>
<dbReference type="InterPro" id="IPR001173">
    <property type="entry name" value="Glyco_trans_2-like"/>
</dbReference>
<evidence type="ECO:0000256" key="1">
    <source>
        <dbReference type="SAM" id="MobiDB-lite"/>
    </source>
</evidence>
<feature type="compositionally biased region" description="Basic and acidic residues" evidence="1">
    <location>
        <begin position="32"/>
        <end position="44"/>
    </location>
</feature>
<keyword evidence="3" id="KW-0808">Transferase</keyword>
<proteinExistence type="predicted"/>
<dbReference type="Gene3D" id="3.40.50.150">
    <property type="entry name" value="Vaccinia Virus protein VP39"/>
    <property type="match status" value="1"/>
</dbReference>
<dbReference type="Proteomes" id="UP000238348">
    <property type="component" value="Chromosome"/>
</dbReference>
<gene>
    <name evidence="3" type="ORF">SOCE26_043730</name>
</gene>
<feature type="domain" description="Glycosyltransferase 2-like" evidence="2">
    <location>
        <begin position="296"/>
        <end position="451"/>
    </location>
</feature>
<dbReference type="Pfam" id="PF13489">
    <property type="entry name" value="Methyltransf_23"/>
    <property type="match status" value="1"/>
</dbReference>
<reference evidence="3 4" key="1">
    <citation type="submission" date="2015-09" db="EMBL/GenBank/DDBJ databases">
        <title>Sorangium comparison.</title>
        <authorList>
            <person name="Zaburannyi N."/>
            <person name="Bunk B."/>
            <person name="Overmann J."/>
            <person name="Mueller R."/>
        </authorList>
    </citation>
    <scope>NUCLEOTIDE SEQUENCE [LARGE SCALE GENOMIC DNA]</scope>
    <source>
        <strain evidence="3 4">So ce26</strain>
    </source>
</reference>
<sequence>MNAEPGRARGEGDALADALTDVQGALAPGDDESPRGRAPQRDAAEGAAGRKYAVEEVNRALVAAAGRPRTVLDVGCGIGLNGAALKRAGARVTGIEIAPASLARARAALDEVVAADMTSDAAVREALGDRRFDLILFADVLEHTADPLAALCRFLPHLEEDGHVIVSLPNVAAWPVRLGLLAGRFDYAPSGILDDSHLRFFTRASAIRLVERAGLEVLRVEQNPMIVRAAKDLILRGLDPGGDPTDLARSLPYKAYHALVRPLEDVIADRAPGLLAFQNVIVARKPPRPRRMQLTVGMLTMDEEESVGAMIGEIRRVAPDAEILCVDSSTRDRTPEIAARLGARVLRQVPPRGHGPAMELLMYSAAARSELLIYLDCDFTYPADNIPVLRRAIEDEGADVVNCARTRTRPAAMPVPNYVANRAFAAMAHAMHGIPTCDVHSGMRAYRCSVIRAFDFDGEGDALPIDTLLFPAKCGYRVVEMPIDYNERVGTSKLRKLAGTVWTMIRLVRALPVGARLGERYERR</sequence>
<organism evidence="3 4">
    <name type="scientific">Sorangium cellulosum</name>
    <name type="common">Polyangium cellulosum</name>
    <dbReference type="NCBI Taxonomy" id="56"/>
    <lineage>
        <taxon>Bacteria</taxon>
        <taxon>Pseudomonadati</taxon>
        <taxon>Myxococcota</taxon>
        <taxon>Polyangia</taxon>
        <taxon>Polyangiales</taxon>
        <taxon>Polyangiaceae</taxon>
        <taxon>Sorangium</taxon>
    </lineage>
</organism>
<dbReference type="GO" id="GO:0016740">
    <property type="term" value="F:transferase activity"/>
    <property type="evidence" value="ECO:0007669"/>
    <property type="project" value="UniProtKB-KW"/>
</dbReference>